<protein>
    <submittedName>
        <fullName evidence="1">ISKra4 family transposase</fullName>
    </submittedName>
</protein>
<dbReference type="AlphaFoldDB" id="A0A6M0K6B1"/>
<dbReference type="Proteomes" id="UP000483379">
    <property type="component" value="Unassembled WGS sequence"/>
</dbReference>
<dbReference type="EMBL" id="JAAIJQ010000215">
    <property type="protein sequence ID" value="NEV65316.1"/>
    <property type="molecule type" value="Genomic_DNA"/>
</dbReference>
<name>A0A6M0K6B1_9GAMM</name>
<accession>A0A6M0K6B1</accession>
<dbReference type="RefSeq" id="WP_164456633.1">
    <property type="nucleotide sequence ID" value="NZ_JAAIJQ010000215.1"/>
</dbReference>
<gene>
    <name evidence="1" type="ORF">G3446_26395</name>
</gene>
<evidence type="ECO:0000313" key="2">
    <source>
        <dbReference type="Proteomes" id="UP000483379"/>
    </source>
</evidence>
<keyword evidence="2" id="KW-1185">Reference proteome</keyword>
<evidence type="ECO:0000313" key="1">
    <source>
        <dbReference type="EMBL" id="NEV65316.1"/>
    </source>
</evidence>
<proteinExistence type="predicted"/>
<comment type="caution">
    <text evidence="1">The sequence shown here is derived from an EMBL/GenBank/DDBJ whole genome shotgun (WGS) entry which is preliminary data.</text>
</comment>
<reference evidence="1 2" key="1">
    <citation type="submission" date="2020-02" db="EMBL/GenBank/DDBJ databases">
        <title>Genome sequences of Thiorhodococcus mannitoliphagus and Thiorhodococcus minor, purple sulfur photosynthetic bacteria in the gammaproteobacterial family, Chromatiaceae.</title>
        <authorList>
            <person name="Aviles F.A."/>
            <person name="Meyer T.E."/>
            <person name="Kyndt J.A."/>
        </authorList>
    </citation>
    <scope>NUCLEOTIDE SEQUENCE [LARGE SCALE GENOMIC DNA]</scope>
    <source>
        <strain evidence="1 2">DSM 11518</strain>
    </source>
</reference>
<sequence length="428" mass="47952">MVKVVKRSGNEVTVEVTVSLEGSLLEMEGAIQEATNALGCCMSEEALGRFDTDGRPIQVGEVKLTARARDPKAYQTPYGVVRLERYVYQSSRGGRIYCPLEHDARIIRGATPLFASQISHKYAQLNARAVQADLEQNHGRKVTRSYLQNVAEWVGSIAAAKEEAWDYAMPVLKAPVETVVVSLDGAMIPMADSEGYREAMVGTLSFYDPEGARQHSIYLAAAPEYGKHTFYQRLEREIARAKQRYPDARYLGIADGASSNWAFLEQHTERQLIDFFHASEYVGKLAQARHPQRNATDKRSQWQHTHCNLLKHDPNALDLLVDEAERLSRRASLSQTLRDGAYSAWTYFNNHRHQMNYPGFLDEGLPIGSGVTEAACKTLVKQRLCASGMRWKTTGAKIVLSLRALTQTAGRWAQFWDKIDQFGAECCG</sequence>
<organism evidence="1 2">
    <name type="scientific">Thiorhodococcus minor</name>
    <dbReference type="NCBI Taxonomy" id="57489"/>
    <lineage>
        <taxon>Bacteria</taxon>
        <taxon>Pseudomonadati</taxon>
        <taxon>Pseudomonadota</taxon>
        <taxon>Gammaproteobacteria</taxon>
        <taxon>Chromatiales</taxon>
        <taxon>Chromatiaceae</taxon>
        <taxon>Thiorhodococcus</taxon>
    </lineage>
</organism>
<dbReference type="NCBIfam" id="NF033572">
    <property type="entry name" value="transpos_ISKra4"/>
    <property type="match status" value="1"/>
</dbReference>